<dbReference type="Proteomes" id="UP000694555">
    <property type="component" value="Unplaced"/>
</dbReference>
<evidence type="ECO:0000256" key="9">
    <source>
        <dbReference type="ARBA" id="ARBA00022741"/>
    </source>
</evidence>
<evidence type="ECO:0000256" key="2">
    <source>
        <dbReference type="ARBA" id="ARBA00000582"/>
    </source>
</evidence>
<keyword evidence="9" id="KW-0547">Nucleotide-binding</keyword>
<evidence type="ECO:0000256" key="1">
    <source>
        <dbReference type="ARBA" id="ARBA00000082"/>
    </source>
</evidence>
<comment type="catalytic activity">
    <reaction evidence="3">
        <text>a ribonucleoside 5'-diphosphate + ATP = a ribonucleoside 5'-triphosphate + ADP</text>
        <dbReference type="Rhea" id="RHEA:18113"/>
        <dbReference type="ChEBI" id="CHEBI:30616"/>
        <dbReference type="ChEBI" id="CHEBI:57930"/>
        <dbReference type="ChEBI" id="CHEBI:61557"/>
        <dbReference type="ChEBI" id="CHEBI:456216"/>
        <dbReference type="EC" id="2.7.4.6"/>
    </reaction>
</comment>
<evidence type="ECO:0000256" key="5">
    <source>
        <dbReference type="ARBA" id="ARBA00007220"/>
    </source>
</evidence>
<evidence type="ECO:0000313" key="17">
    <source>
        <dbReference type="Proteomes" id="UP000694555"/>
    </source>
</evidence>
<evidence type="ECO:0000256" key="8">
    <source>
        <dbReference type="ARBA" id="ARBA00022679"/>
    </source>
</evidence>
<comment type="catalytic activity">
    <reaction evidence="1">
        <text>a 2'-deoxyribonucleoside 5'-diphosphate + ATP = a 2'-deoxyribonucleoside 5'-triphosphate + ADP</text>
        <dbReference type="Rhea" id="RHEA:44640"/>
        <dbReference type="ChEBI" id="CHEBI:30616"/>
        <dbReference type="ChEBI" id="CHEBI:61560"/>
        <dbReference type="ChEBI" id="CHEBI:73316"/>
        <dbReference type="ChEBI" id="CHEBI:456216"/>
        <dbReference type="EC" id="2.7.4.6"/>
    </reaction>
</comment>
<evidence type="ECO:0000256" key="15">
    <source>
        <dbReference type="RuleBase" id="RU003330"/>
    </source>
</evidence>
<evidence type="ECO:0000256" key="13">
    <source>
        <dbReference type="ARBA" id="ARBA00071573"/>
    </source>
</evidence>
<evidence type="ECO:0000256" key="4">
    <source>
        <dbReference type="ARBA" id="ARBA00004496"/>
    </source>
</evidence>
<dbReference type="PRINTS" id="PR00094">
    <property type="entry name" value="ADENYLTKNASE"/>
</dbReference>
<dbReference type="Pfam" id="PF00406">
    <property type="entry name" value="ADK"/>
    <property type="match status" value="2"/>
</dbReference>
<dbReference type="InterPro" id="IPR033690">
    <property type="entry name" value="Adenylat_kinase_CS"/>
</dbReference>
<keyword evidence="8 15" id="KW-0808">Transferase</keyword>
<dbReference type="CDD" id="cd01428">
    <property type="entry name" value="ADK"/>
    <property type="match status" value="2"/>
</dbReference>
<protein>
    <recommendedName>
        <fullName evidence="13">Adenylate kinase isoenzyme 5</fullName>
        <ecNumber evidence="6">2.7.4.3</ecNumber>
    </recommendedName>
    <alternativeName>
        <fullName evidence="14">ATP-AMP transphosphorylase 5</fullName>
    </alternativeName>
</protein>
<dbReference type="GO" id="GO:0005524">
    <property type="term" value="F:ATP binding"/>
    <property type="evidence" value="ECO:0007669"/>
    <property type="project" value="UniProtKB-KW"/>
</dbReference>
<dbReference type="InterPro" id="IPR027417">
    <property type="entry name" value="P-loop_NTPase"/>
</dbReference>
<evidence type="ECO:0000256" key="7">
    <source>
        <dbReference type="ARBA" id="ARBA00022490"/>
    </source>
</evidence>
<dbReference type="PANTHER" id="PTHR23359">
    <property type="entry name" value="NUCLEOTIDE KINASE"/>
    <property type="match status" value="1"/>
</dbReference>
<dbReference type="SUPFAM" id="SSF52540">
    <property type="entry name" value="P-loop containing nucleoside triphosphate hydrolases"/>
    <property type="match status" value="2"/>
</dbReference>
<dbReference type="GO" id="GO:0005737">
    <property type="term" value="C:cytoplasm"/>
    <property type="evidence" value="ECO:0007669"/>
    <property type="project" value="UniProtKB-SubCell"/>
</dbReference>
<evidence type="ECO:0000256" key="12">
    <source>
        <dbReference type="ARBA" id="ARBA00053658"/>
    </source>
</evidence>
<keyword evidence="10 15" id="KW-0418">Kinase</keyword>
<dbReference type="PROSITE" id="PS00113">
    <property type="entry name" value="ADENYLATE_KINASE"/>
    <property type="match status" value="1"/>
</dbReference>
<comment type="similarity">
    <text evidence="5 15">Belongs to the adenylate kinase family.</text>
</comment>
<evidence type="ECO:0000256" key="3">
    <source>
        <dbReference type="ARBA" id="ARBA00000937"/>
    </source>
</evidence>
<dbReference type="GO" id="GO:0004550">
    <property type="term" value="F:nucleoside diphosphate kinase activity"/>
    <property type="evidence" value="ECO:0007669"/>
    <property type="project" value="UniProtKB-EC"/>
</dbReference>
<comment type="function">
    <text evidence="12">Nucleoside monophosphate (NMP) kinase that catalyzes the reversible transfer of the terminal phosphate group between nucleoside triphosphates and monophosphates. Active on AMP and dAMP with ATP as a donor. When GTP is used as phosphate donor, the enzyme phosphorylates AMP, CMP, and to a small extent dCMP. Also displays broad nucleoside diphosphate kinase activity.</text>
</comment>
<keyword evidence="17" id="KW-1185">Reference proteome</keyword>
<comment type="subcellular location">
    <subcellularLocation>
        <location evidence="4">Cytoplasm</location>
    </subcellularLocation>
</comment>
<dbReference type="AlphaFoldDB" id="A0A8C0HRR5"/>
<evidence type="ECO:0000256" key="6">
    <source>
        <dbReference type="ARBA" id="ARBA00012955"/>
    </source>
</evidence>
<organism evidence="16 17">
    <name type="scientific">Buteo japonicus</name>
    <dbReference type="NCBI Taxonomy" id="224669"/>
    <lineage>
        <taxon>Eukaryota</taxon>
        <taxon>Metazoa</taxon>
        <taxon>Chordata</taxon>
        <taxon>Craniata</taxon>
        <taxon>Vertebrata</taxon>
        <taxon>Euteleostomi</taxon>
        <taxon>Archelosauria</taxon>
        <taxon>Archosauria</taxon>
        <taxon>Dinosauria</taxon>
        <taxon>Saurischia</taxon>
        <taxon>Theropoda</taxon>
        <taxon>Coelurosauria</taxon>
        <taxon>Aves</taxon>
        <taxon>Neognathae</taxon>
        <taxon>Neoaves</taxon>
        <taxon>Telluraves</taxon>
        <taxon>Accipitrimorphae</taxon>
        <taxon>Accipitriformes</taxon>
        <taxon>Accipitridae</taxon>
        <taxon>Accipitrinae</taxon>
        <taxon>Buteo</taxon>
    </lineage>
</organism>
<proteinExistence type="inferred from homology"/>
<dbReference type="FunFam" id="3.40.50.300:FF:000583">
    <property type="entry name" value="Adenylate kinase isoenzyme 5"/>
    <property type="match status" value="1"/>
</dbReference>
<dbReference type="Ensembl" id="ENSBJAT00000024387.1">
    <property type="protein sequence ID" value="ENSBJAP00000023730.1"/>
    <property type="gene ID" value="ENSBJAG00000015310.1"/>
</dbReference>
<accession>A0A8C0HRR5</accession>
<dbReference type="InterPro" id="IPR000850">
    <property type="entry name" value="Adenylat/UMP-CMP_kin"/>
</dbReference>
<dbReference type="Gene3D" id="3.40.50.300">
    <property type="entry name" value="P-loop containing nucleotide triphosphate hydrolases"/>
    <property type="match status" value="2"/>
</dbReference>
<evidence type="ECO:0000256" key="11">
    <source>
        <dbReference type="ARBA" id="ARBA00022840"/>
    </source>
</evidence>
<dbReference type="HAMAP" id="MF_00235">
    <property type="entry name" value="Adenylate_kinase_Adk"/>
    <property type="match status" value="2"/>
</dbReference>
<comment type="catalytic activity">
    <reaction evidence="2">
        <text>AMP + ATP = 2 ADP</text>
        <dbReference type="Rhea" id="RHEA:12973"/>
        <dbReference type="ChEBI" id="CHEBI:30616"/>
        <dbReference type="ChEBI" id="CHEBI:456215"/>
        <dbReference type="ChEBI" id="CHEBI:456216"/>
        <dbReference type="EC" id="2.7.4.3"/>
    </reaction>
</comment>
<dbReference type="EC" id="2.7.4.3" evidence="6"/>
<name>A0A8C0HRR5_9AVES</name>
<sequence>TNTNCDPQSLLNGLMCYKPDDPVEYLESCLQKVKELGGSEKVKWDTFVSPEKKTLPPLNGGQSRRSFFRNVMPDNSNFPYRRYDRLPPIQQFSIESDTDLSETAELIEEYDVFDPARPRPKIILVIGGPGSGKGTQSLKIAERYGFNYISVGELLRKKIHSTSSNRKWSLIAKIITTGELAPQETTITEIKQRLMQIPDEEGIVIDGFPRDVAQAISFEDQICTPDLVVFLACSSQRLKERLLKRAEQQGRPDDNLKATQRRLMNFKQNAIPLVKYFQEKGLIITFDADRDEEEVFFDISSAVDNKLFANKEAAAGPNELDCSLIMDSGDTVYTEFDFEDQVTLYTYGLSLDSFLVYVHTVLYRFSEQGGATLRIFFPHKGGPGSGKGSQCKQLAKKYGFTYLSAGDLLQNELSSLSERSKLIKDIMECGEPVPGGIVLELLKEAMVSKLGDTKGFLINGYPRELKEAEEFESKFGEPKLVFCLDCSAETMNSRLLMRNQSSQHSDNAETIKEAIESYFQASKPVIAYYERKTQLCKFPKEKHALNLCTHIPT</sequence>
<reference evidence="16" key="1">
    <citation type="submission" date="2025-08" db="UniProtKB">
        <authorList>
            <consortium name="Ensembl"/>
        </authorList>
    </citation>
    <scope>IDENTIFICATION</scope>
</reference>
<reference evidence="16" key="2">
    <citation type="submission" date="2025-09" db="UniProtKB">
        <authorList>
            <consortium name="Ensembl"/>
        </authorList>
    </citation>
    <scope>IDENTIFICATION</scope>
</reference>
<keyword evidence="11" id="KW-0067">ATP-binding</keyword>
<evidence type="ECO:0000313" key="16">
    <source>
        <dbReference type="Ensembl" id="ENSBJAP00000023730.1"/>
    </source>
</evidence>
<dbReference type="GO" id="GO:0004017">
    <property type="term" value="F:AMP kinase activity"/>
    <property type="evidence" value="ECO:0007669"/>
    <property type="project" value="UniProtKB-EC"/>
</dbReference>
<evidence type="ECO:0000256" key="10">
    <source>
        <dbReference type="ARBA" id="ARBA00022777"/>
    </source>
</evidence>
<keyword evidence="7" id="KW-0963">Cytoplasm</keyword>
<evidence type="ECO:0000256" key="14">
    <source>
        <dbReference type="ARBA" id="ARBA00083254"/>
    </source>
</evidence>